<dbReference type="EMBL" id="JXTB01000060">
    <property type="protein sequence ID" value="PON68689.1"/>
    <property type="molecule type" value="Genomic_DNA"/>
</dbReference>
<evidence type="ECO:0000313" key="2">
    <source>
        <dbReference type="EMBL" id="PON68689.1"/>
    </source>
</evidence>
<evidence type="ECO:0000313" key="3">
    <source>
        <dbReference type="Proteomes" id="UP000237105"/>
    </source>
</evidence>
<dbReference type="AlphaFoldDB" id="A0A2P5D5V6"/>
<keyword evidence="3" id="KW-1185">Reference proteome</keyword>
<reference evidence="3" key="1">
    <citation type="submission" date="2016-06" db="EMBL/GenBank/DDBJ databases">
        <title>Parallel loss of symbiosis genes in relatives of nitrogen-fixing non-legume Parasponia.</title>
        <authorList>
            <person name="Van Velzen R."/>
            <person name="Holmer R."/>
            <person name="Bu F."/>
            <person name="Rutten L."/>
            <person name="Van Zeijl A."/>
            <person name="Liu W."/>
            <person name="Santuari L."/>
            <person name="Cao Q."/>
            <person name="Sharma T."/>
            <person name="Shen D."/>
            <person name="Roswanjaya Y."/>
            <person name="Wardhani T."/>
            <person name="Kalhor M.S."/>
            <person name="Jansen J."/>
            <person name="Van den Hoogen J."/>
            <person name="Gungor B."/>
            <person name="Hartog M."/>
            <person name="Hontelez J."/>
            <person name="Verver J."/>
            <person name="Yang W.-C."/>
            <person name="Schijlen E."/>
            <person name="Repin R."/>
            <person name="Schilthuizen M."/>
            <person name="Schranz E."/>
            <person name="Heidstra R."/>
            <person name="Miyata K."/>
            <person name="Fedorova E."/>
            <person name="Kohlen W."/>
            <person name="Bisseling T."/>
            <person name="Smit S."/>
            <person name="Geurts R."/>
        </authorList>
    </citation>
    <scope>NUCLEOTIDE SEQUENCE [LARGE SCALE GENOMIC DNA]</scope>
    <source>
        <strain evidence="3">cv. WU1-14</strain>
    </source>
</reference>
<sequence length="306" mass="34276">MSSSEELFREGNAFSGESNSSVSSINLEDYLEPEPEIEITGARQSSPRIDDLPQDQWPRHIRDAPAFSSGYQYVEGNWSCTNIRTSCTPNKLRKIVSSYKIAIPLRLPMEFNRPHTPPRGLASFSEAVLKCDLGFFYASKWSNQAIKTIYGVRNNMGKWKNPFFHFDYAANGFFQNPDNRDRPGLSSDQFARVCAINELLVEEFNWKVLGTSKNLVACGLIPKGAAFPDLPIISSRPGSSKKKPRKKMDLAASSSRIRKRKAPTIPPRSEPSSPETVSPPAPQPAPQEEGNHTLILITFIFRFLAH</sequence>
<organism evidence="2 3">
    <name type="scientific">Parasponia andersonii</name>
    <name type="common">Sponia andersonii</name>
    <dbReference type="NCBI Taxonomy" id="3476"/>
    <lineage>
        <taxon>Eukaryota</taxon>
        <taxon>Viridiplantae</taxon>
        <taxon>Streptophyta</taxon>
        <taxon>Embryophyta</taxon>
        <taxon>Tracheophyta</taxon>
        <taxon>Spermatophyta</taxon>
        <taxon>Magnoliopsida</taxon>
        <taxon>eudicotyledons</taxon>
        <taxon>Gunneridae</taxon>
        <taxon>Pentapetalae</taxon>
        <taxon>rosids</taxon>
        <taxon>fabids</taxon>
        <taxon>Rosales</taxon>
        <taxon>Cannabaceae</taxon>
        <taxon>Parasponia</taxon>
    </lineage>
</organism>
<comment type="caution">
    <text evidence="2">The sequence shown here is derived from an EMBL/GenBank/DDBJ whole genome shotgun (WGS) entry which is preliminary data.</text>
</comment>
<gene>
    <name evidence="2" type="ORF">PanWU01x14_092960</name>
</gene>
<feature type="region of interest" description="Disordered" evidence="1">
    <location>
        <begin position="232"/>
        <end position="290"/>
    </location>
</feature>
<feature type="region of interest" description="Disordered" evidence="1">
    <location>
        <begin position="1"/>
        <end position="55"/>
    </location>
</feature>
<accession>A0A2P5D5V6</accession>
<evidence type="ECO:0000256" key="1">
    <source>
        <dbReference type="SAM" id="MobiDB-lite"/>
    </source>
</evidence>
<dbReference type="OrthoDB" id="1752359at2759"/>
<name>A0A2P5D5V6_PARAD</name>
<proteinExistence type="predicted"/>
<dbReference type="Proteomes" id="UP000237105">
    <property type="component" value="Unassembled WGS sequence"/>
</dbReference>
<feature type="compositionally biased region" description="Low complexity" evidence="1">
    <location>
        <begin position="15"/>
        <end position="24"/>
    </location>
</feature>
<protein>
    <submittedName>
        <fullName evidence="2">Uncharacterized protein</fullName>
    </submittedName>
</protein>